<organism evidence="2 3">
    <name type="scientific">Pseudodesulfovibrio aespoeensis (strain ATCC 700646 / DSM 10631 / Aspo-2)</name>
    <name type="common">Desulfovibrio aespoeensis</name>
    <dbReference type="NCBI Taxonomy" id="643562"/>
    <lineage>
        <taxon>Bacteria</taxon>
        <taxon>Pseudomonadati</taxon>
        <taxon>Thermodesulfobacteriota</taxon>
        <taxon>Desulfovibrionia</taxon>
        <taxon>Desulfovibrionales</taxon>
        <taxon>Desulfovibrionaceae</taxon>
    </lineage>
</organism>
<dbReference type="SUPFAM" id="SSF88713">
    <property type="entry name" value="Glycoside hydrolase/deacetylase"/>
    <property type="match status" value="1"/>
</dbReference>
<dbReference type="AlphaFoldDB" id="E6VYV8"/>
<protein>
    <submittedName>
        <fullName evidence="2">Polysaccharide deacetylase</fullName>
    </submittedName>
</protein>
<accession>E6VYV8</accession>
<proteinExistence type="predicted"/>
<evidence type="ECO:0000313" key="2">
    <source>
        <dbReference type="EMBL" id="ADU61621.1"/>
    </source>
</evidence>
<dbReference type="EMBL" id="CP002431">
    <property type="protein sequence ID" value="ADU61621.1"/>
    <property type="molecule type" value="Genomic_DNA"/>
</dbReference>
<dbReference type="InterPro" id="IPR049591">
    <property type="entry name" value="CE4_u4-like"/>
</dbReference>
<dbReference type="Proteomes" id="UP000002191">
    <property type="component" value="Chromosome"/>
</dbReference>
<dbReference type="HOGENOM" id="CLU_073819_1_0_7"/>
<sequence length="262" mass="29128">MPIMIVKTAVSALWSAPPALLGEAAHRLNALLAGAAPGTEIFFRADDVAAPGEACRRMLETFARHGLPLHLAVTPAWLTPARWDVLRHWAGERDLWCWHQHGWRHVNHQREGRKGEFGADRSLADKRADLARGRERLEAIMGARFSPVFTPPWNRFDAQTAQLLLEAGYVSVSRSDGAQRRVPMPGGLPDIPINVDLHTRRENDPAQGLAALVREFETALASGRVGVMLHHQRMNEAAFTFLDHCLAAVARSGLMFIRLDRP</sequence>
<dbReference type="GO" id="GO:0016810">
    <property type="term" value="F:hydrolase activity, acting on carbon-nitrogen (but not peptide) bonds"/>
    <property type="evidence" value="ECO:0007669"/>
    <property type="project" value="InterPro"/>
</dbReference>
<evidence type="ECO:0000313" key="3">
    <source>
        <dbReference type="Proteomes" id="UP000002191"/>
    </source>
</evidence>
<dbReference type="CDD" id="cd10928">
    <property type="entry name" value="CE4_u4"/>
    <property type="match status" value="1"/>
</dbReference>
<dbReference type="GO" id="GO:0005975">
    <property type="term" value="P:carbohydrate metabolic process"/>
    <property type="evidence" value="ECO:0007669"/>
    <property type="project" value="InterPro"/>
</dbReference>
<gene>
    <name evidence="2" type="ordered locus">Daes_0603</name>
</gene>
<feature type="domain" description="NodB homology" evidence="1">
    <location>
        <begin position="47"/>
        <end position="170"/>
    </location>
</feature>
<dbReference type="Gene3D" id="3.20.20.370">
    <property type="entry name" value="Glycoside hydrolase/deacetylase"/>
    <property type="match status" value="1"/>
</dbReference>
<evidence type="ECO:0000259" key="1">
    <source>
        <dbReference type="Pfam" id="PF01522"/>
    </source>
</evidence>
<reference evidence="3" key="1">
    <citation type="submission" date="2010-12" db="EMBL/GenBank/DDBJ databases">
        <title>Complete sequence of Desulfovibrio aespoeensis Aspo-2.</title>
        <authorList>
            <consortium name="US DOE Joint Genome Institute"/>
            <person name="Lucas S."/>
            <person name="Copeland A."/>
            <person name="Lapidus A."/>
            <person name="Cheng J.-F."/>
            <person name="Goodwin L."/>
            <person name="Pitluck S."/>
            <person name="Chertkov O."/>
            <person name="Misra M."/>
            <person name="Detter J.C."/>
            <person name="Han C."/>
            <person name="Tapia R."/>
            <person name="Land M."/>
            <person name="Hauser L."/>
            <person name="Kyrpides N."/>
            <person name="Ivanova N."/>
            <person name="Ovchinnikova G."/>
            <person name="Pedersen K."/>
            <person name="Jagevall S."/>
            <person name="Hazen T."/>
            <person name="Woyke T."/>
        </authorList>
    </citation>
    <scope>NUCLEOTIDE SEQUENCE [LARGE SCALE GENOMIC DNA]</scope>
    <source>
        <strain evidence="3">ATCC 700646 / DSM 10631 / Aspo-2</strain>
    </source>
</reference>
<dbReference type="InterPro" id="IPR002509">
    <property type="entry name" value="NODB_dom"/>
</dbReference>
<keyword evidence="3" id="KW-1185">Reference proteome</keyword>
<reference evidence="2 3" key="2">
    <citation type="journal article" date="2014" name="Genome Announc.">
        <title>Complete Genome Sequence of the Subsurface, Mesophilic Sulfate-Reducing Bacterium Desulfovibrio aespoeensis Aspo-2.</title>
        <authorList>
            <person name="Pedersen K."/>
            <person name="Bengtsson A."/>
            <person name="Edlund J."/>
            <person name="Rabe L."/>
            <person name="Hazen T."/>
            <person name="Chakraborty R."/>
            <person name="Goodwin L."/>
            <person name="Shapiro N."/>
        </authorList>
    </citation>
    <scope>NUCLEOTIDE SEQUENCE [LARGE SCALE GENOMIC DNA]</scope>
    <source>
        <strain evidence="3">ATCC 700646 / DSM 10631 / Aspo-2</strain>
    </source>
</reference>
<dbReference type="Pfam" id="PF01522">
    <property type="entry name" value="Polysacc_deac_1"/>
    <property type="match status" value="1"/>
</dbReference>
<dbReference type="KEGG" id="das:Daes_0603"/>
<name>E6VYV8_PSEA9</name>
<dbReference type="STRING" id="643562.Daes_0603"/>
<dbReference type="eggNOG" id="COG0726">
    <property type="taxonomic scope" value="Bacteria"/>
</dbReference>
<dbReference type="InterPro" id="IPR011330">
    <property type="entry name" value="Glyco_hydro/deAcase_b/a-brl"/>
</dbReference>